<dbReference type="Pfam" id="PF00102">
    <property type="entry name" value="Y_phosphatase"/>
    <property type="match status" value="2"/>
</dbReference>
<dbReference type="PANTHER" id="PTHR19134:SF553">
    <property type="entry name" value="TYROSINE-PROTEIN PHOSPHATASE 10D-RELATED"/>
    <property type="match status" value="1"/>
</dbReference>
<feature type="region of interest" description="Disordered" evidence="12">
    <location>
        <begin position="1294"/>
        <end position="1440"/>
    </location>
</feature>
<dbReference type="PROSITE" id="PS50024">
    <property type="entry name" value="SEA"/>
    <property type="match status" value="1"/>
</dbReference>
<keyword evidence="7 11" id="KW-0175">Coiled coil</keyword>
<dbReference type="InterPro" id="IPR000242">
    <property type="entry name" value="PTP_cat"/>
</dbReference>
<feature type="transmembrane region" description="Helical" evidence="13">
    <location>
        <begin position="2713"/>
        <end position="2735"/>
    </location>
</feature>
<dbReference type="PANTHER" id="PTHR19134">
    <property type="entry name" value="RECEPTOR-TYPE TYROSINE-PROTEIN PHOSPHATASE"/>
    <property type="match status" value="1"/>
</dbReference>
<evidence type="ECO:0000256" key="3">
    <source>
        <dbReference type="ARBA" id="ARBA00005498"/>
    </source>
</evidence>
<feature type="compositionally biased region" description="Polar residues" evidence="12">
    <location>
        <begin position="1484"/>
        <end position="1501"/>
    </location>
</feature>
<dbReference type="GO" id="GO:0031262">
    <property type="term" value="C:Ndc80 complex"/>
    <property type="evidence" value="ECO:0007669"/>
    <property type="project" value="InterPro"/>
</dbReference>
<feature type="compositionally biased region" description="Basic and acidic residues" evidence="12">
    <location>
        <begin position="2934"/>
        <end position="2945"/>
    </location>
</feature>
<dbReference type="PRINTS" id="PR00700">
    <property type="entry name" value="PRTYPHPHTASE"/>
</dbReference>
<feature type="compositionally biased region" description="Polar residues" evidence="12">
    <location>
        <begin position="2885"/>
        <end position="2901"/>
    </location>
</feature>
<dbReference type="InterPro" id="IPR038275">
    <property type="entry name" value="Nuf2_N_sf"/>
</dbReference>
<dbReference type="SUPFAM" id="SSF52799">
    <property type="entry name" value="(Phosphotyrosine protein) phosphatases II"/>
    <property type="match status" value="2"/>
</dbReference>
<dbReference type="InterPro" id="IPR041112">
    <property type="entry name" value="Nuf2_DHR10-like"/>
</dbReference>
<dbReference type="EMBL" id="CALNXJ010000032">
    <property type="protein sequence ID" value="CAH3138423.1"/>
    <property type="molecule type" value="Genomic_DNA"/>
</dbReference>
<comment type="similarity">
    <text evidence="3">Belongs to the NUF2 family.</text>
</comment>
<feature type="compositionally biased region" description="Basic and acidic residues" evidence="12">
    <location>
        <begin position="1731"/>
        <end position="1758"/>
    </location>
</feature>
<dbReference type="PROSITE" id="PS50056">
    <property type="entry name" value="TYR_PHOSPHATASE_2"/>
    <property type="match status" value="2"/>
</dbReference>
<evidence type="ECO:0000256" key="8">
    <source>
        <dbReference type="ARBA" id="ARBA00023242"/>
    </source>
</evidence>
<feature type="compositionally biased region" description="Basic residues" evidence="12">
    <location>
        <begin position="2783"/>
        <end position="2798"/>
    </location>
</feature>
<dbReference type="SMART" id="SM00194">
    <property type="entry name" value="PTPc"/>
    <property type="match status" value="2"/>
</dbReference>
<gene>
    <name evidence="17" type="ORF">PMEA_00018442</name>
</gene>
<feature type="compositionally biased region" description="Polar residues" evidence="12">
    <location>
        <begin position="1360"/>
        <end position="1378"/>
    </location>
</feature>
<feature type="region of interest" description="Disordered" evidence="12">
    <location>
        <begin position="2870"/>
        <end position="2954"/>
    </location>
</feature>
<protein>
    <recommendedName>
        <fullName evidence="19">Protein-tyrosine-phosphatase</fullName>
    </recommendedName>
</protein>
<dbReference type="GO" id="GO:0051301">
    <property type="term" value="P:cell division"/>
    <property type="evidence" value="ECO:0007669"/>
    <property type="project" value="UniProtKB-KW"/>
</dbReference>
<feature type="compositionally biased region" description="Low complexity" evidence="12">
    <location>
        <begin position="1542"/>
        <end position="1551"/>
    </location>
</feature>
<feature type="domain" description="Tyrosine-protein phosphatase" evidence="15">
    <location>
        <begin position="1730"/>
        <end position="1986"/>
    </location>
</feature>
<feature type="domain" description="SEA" evidence="14">
    <location>
        <begin position="2108"/>
        <end position="2214"/>
    </location>
</feature>
<keyword evidence="4" id="KW-0158">Chromosome</keyword>
<dbReference type="InterPro" id="IPR029021">
    <property type="entry name" value="Prot-tyrosine_phosphatase-like"/>
</dbReference>
<evidence type="ECO:0000256" key="10">
    <source>
        <dbReference type="ARBA" id="ARBA00023328"/>
    </source>
</evidence>
<dbReference type="CDD" id="cd00047">
    <property type="entry name" value="PTPc"/>
    <property type="match status" value="2"/>
</dbReference>
<feature type="compositionally biased region" description="Low complexity" evidence="12">
    <location>
        <begin position="1043"/>
        <end position="1092"/>
    </location>
</feature>
<dbReference type="InterPro" id="IPR005549">
    <property type="entry name" value="Kinetochore_Nuf2_N"/>
</dbReference>
<dbReference type="InterPro" id="IPR003595">
    <property type="entry name" value="Tyr_Pase_cat"/>
</dbReference>
<keyword evidence="9" id="KW-0131">Cell cycle</keyword>
<keyword evidence="13" id="KW-0472">Membrane</keyword>
<keyword evidence="18" id="KW-1185">Reference proteome</keyword>
<feature type="coiled-coil region" evidence="11">
    <location>
        <begin position="139"/>
        <end position="201"/>
    </location>
</feature>
<evidence type="ECO:0000256" key="12">
    <source>
        <dbReference type="SAM" id="MobiDB-lite"/>
    </source>
</evidence>
<evidence type="ECO:0000256" key="9">
    <source>
        <dbReference type="ARBA" id="ARBA00023306"/>
    </source>
</evidence>
<dbReference type="Proteomes" id="UP001159428">
    <property type="component" value="Unassembled WGS sequence"/>
</dbReference>
<evidence type="ECO:0000256" key="6">
    <source>
        <dbReference type="ARBA" id="ARBA00022776"/>
    </source>
</evidence>
<dbReference type="Pfam" id="PF18595">
    <property type="entry name" value="Nuf2_DHR10-like"/>
    <property type="match status" value="1"/>
</dbReference>
<keyword evidence="13" id="KW-1133">Transmembrane helix</keyword>
<keyword evidence="6" id="KW-0498">Mitosis</keyword>
<feature type="compositionally biased region" description="Low complexity" evidence="12">
    <location>
        <begin position="1511"/>
        <end position="1522"/>
    </location>
</feature>
<accession>A0AAU9X736</accession>
<feature type="region of interest" description="Disordered" evidence="12">
    <location>
        <begin position="1731"/>
        <end position="1760"/>
    </location>
</feature>
<evidence type="ECO:0000256" key="7">
    <source>
        <dbReference type="ARBA" id="ARBA00023054"/>
    </source>
</evidence>
<evidence type="ECO:0000259" key="16">
    <source>
        <dbReference type="PROSITE" id="PS50056"/>
    </source>
</evidence>
<sequence>MAVDHKKFQFPSLTTDEAVANCKSMFGSQVALTADDFVRPQFQQMKRFYIGVLTNFGVCPEQLTQPHFKSMDSFEYPELHEESAPLVILALAMQRFMFACGVENFTIFDIVAPKPKRTLHCVSAIVNYLKFKASREHIYENAAAEVDSATEQRQHLLTRNEELRKKISELKTKRAEEEQQLQQLGSEVEELQHDVSELNKQQATEVKKFQKLKTNNAELCSKKAEEKALIAALKQDTDNLAAKIVQSPERFKGELARLMSALQSVREARDERSARLQEICTQQDSNLQYTEDGQTAIRMISGIGGDMDKLRELTSKLEELQDKNISQKELLRDMTAKIEQLRRQLASKQEKLSRLMRQHDKKITATHDANDQIKREHAYLEKKLTEKKDYLEGISNQINNLTQMVNEQEDLHEQDMNKLRTAYQQLLAQLESYHQGLNRGWDKVICITTDSLNKDIESLLVNSQSESSPKPLLLVAYRSMTYFKNRRLLQSGLQGTRKTASERTICFGAEFENMLSRPGLQSYAVQLVKGKAFLFLLLMFRSQPLYSISINLHVCCLSVIFNRELKVTLDCLCFTLSRSLIAVSRTRRGLPLNTSFQISIQLSQTPWSEDFFNNKSTQYISLATTLETAVLNVIKMVGNGTVKVLEFKPGSVIAVIKVTASNSDETAMKTKLESEMKDGQLGGYSVDPILYLGSVFDVILKIRSPCNNSLPDKGFLQKDELVQTVSSEMSGNADFLNASIHGIECSQADNITSVTTRVQIKNSWATNPFKELSGLKSQVDAGKLSSFSVVPEWKSYIPGEKVFYVRVTLLTASTNTTQTKQQLEQFVENDFKDDSNIRYVHVIMPDSNHAVMEIGMRSSTSPILYKALSPIGSDLSRANLGSVKVNKRQNRVTIDMKSLTRKIFEVSFIKYVPSCVSADLSDTNSSHYKELGQKFTQFIDTNMKAHALNSKFYLSNEVIKLQCKNSTSVKGYIYVYMKPSTEDKIANLNGALYKCYTERGIYDNGLKISLRTPTSPEAKGTWSWSLDGVSLTRGSCLKPKPTNPTNPTNGPAPTTGGTTTGRQSTTQASGKLSTSHTTGKPSTTQTTESTVPQTTEIILPTLPSEIVLYAKVKLEMTWEEFCSKQDSFKEIIAWNVRDKNDSRISSDRIIYVNMERNCADPRKRETQAEVWFYVSEPDSTQINEYLTFKLYSLFKMFFDNGNTKQLGSEFEEKVLHVELGGSHAAQYEKDSDCKWPLWLLILLAVAGAIGLFLMILACCCLFCCGGRRRRRRRKYDSEQPQALVVVHVDGNGSVRYEQKNGKHNNSEVSTTNKQRGDERNLKGVSEKEGYYNDGFVSDAKNKNHDGNDNRSNNEGEEGKSPQNITKRLSDGSENTYQSLDKDDDLGDYTYQAIDKSGRTTTGQSDDDKNNNPRATLAPSSADGIQILKSGDNGSSNINSRQAGFNALHGAEVIHFPSTGSEKVTAKTDDGKSRSDGSPDLSSRRVGNNVTHVATVMATPSTGGDRVTPRVSDGMGKSDGSSDLISQRSGSYMYAAHVTTVTTTSTGSDKVTASGSDGKGESYDSSDLNSRRAGSYMYAAHVTSVTTSYSGADKVSGRGGDGSNKSGGYSDINSSRVGYKKDTINTSAPGSGGGSKGTGASADDNKNKTADGSKPDVISSRAGKNGESQEGLNGSKGSPTLFLKTDTSPKDGGRRGSRVRSSIDEDVPLTHKTGTVGIVALAIRNKNETKKEREFKNLDKDVPKEDVKYPPDTAKKNRSPEVLPAPRTRVKLSTSPDYINANWIRDHKGQVCYIATQHPMTETVRDFWQMVWDQRVQTVVMVNDEEKEKTAEFVDYLPKGEGISKQFGGFNVTVKQINEKPDFVETVLSIADGKNVASSREVTHLKFTSWKERAMPNVALFVGFVTATQEARKKYGDTKAPTLVHCSDGLGFTGVYIAVDIGVKSHEESKTSVVDVFELSKNLRRDRHGIVCTLEHYNFIYQALYEYTVNYDKSAEDDKALALNCWVGKELKTNSFILQTDETYYCLIPFLTAASITLTPTTSVLSSGVNSTSPTETVASMTPTLTTSVMSSRVNSTSPTETAAYITPALTTSVMSSSVNSTSTTESHNITSFQVMIEFVDITWNDKFLNKTSDQHKSLDSNVTKAVKDALRVENVNSTVHVIEFKPGSVLGFFNITAMKPETEVKAALGRQMKNGTIGDFDVSKTLFSGSLFDVVIKLKKECNDTHALNVKHEVERVKREVENVLPGNETATLQKVICPKPGNVTIVTFRLQVKDASSNNPDKQLQGLKASVERGQLRNFSLIPEWQAYIPGEKQFLVSFYLTKPSKNRSVTIKDLEEAIKDFFKLNDSDYRYVIVDLLSDNKTAVVKIGMKTVAIDKPGAVMNPLNPLKEKVNTGTIGNTSVLEKSFEASVNPSTLTQKVFQVEFRLNMSDCNLNINRENASKAVNYYIRNRLKEYKCFLKADFLRDKLRCQNGSRYKKQLFIHGAFLVYVHPSASELRNQFNPFLLECGRNAEGATYDWGVRVTPLTPTPTQTKIREGIRMVCPDKHKTKPTSEPIATITVTEGSTFPTSPSTEVPVLDPSLYVKVRLGITWGEFCSKLEHSLKQKIAWNLFDKNGTKISPDRIIFINVEKNCADPSKKDEQAEVWFYVSKVDSNKLHKCLTLKAYKVLKMFVDNGNTKPLGQDFEGKVIHVDLAGEDASKHKSKYDSGDLSLLSIILIAVACAVGLLLLTIACCCLFCCGGKRRRKQKEEDSHPMHVLIDANGVDVHGDMRRNDEDDHEKKKRKANKEKKKKDKGKKKEKEKEKEKEKDGTDGGNEGAHSKGKEGEGKEAGGKENVVSYENPAYLTINNNGDGNECNLNNSAAGPAPVIVTSPAPDVDETLGDNSGISQPKISQASDTASSASEGSRRGSANIGGEEQGRGSKRSSPATLRHSDVQFKDPGRRRSSAYSTLEDEDIPLTHKTGTVGIVALAIRNRNEKKKEAEFKNLSKDVPEEEVNYPASTQSKNRSPDVLPAPKTRVKLSSNPDYINANWIRDHKGQRCYIATQHPLHETVEDFWRMVWEQESRLVVMVNEEEKEKPAEFMDYLPRGEGSAKSFGGISVTVKQITKKADYTVTTLNIADSKKPSSSREVSHMKFTSWKERALPNVALFVGFVTATREARKKYESSKAPTIVHCSDGLGFTGVYIAVDIGVKSHEESKTSVVDVFELSKNLRQDRHGIVCTLEHYNFIYQALYEYTVNYDESAELGFAALDARLVLRVGSRVQKTFLLLISSQAYRFLANSDYASGLHKQRFTMRPALLLLVFIGNFECFSAEEDPSIFIQVKWEMLWTRLCDLLPIFAKKLSGELYEFKGLTLQKVSEKSIRFMNEETYCSGGRSTEKAILYFFISKSEKDLSYSDVDRNRTILAYKTLYDYWKNDKMHLLDPVFLGEVSKVELMGKDKPDIPEQMSENRKIGIAIVIALIIVFSIALLSCLVSFKRKGRRKTWTPDHGVPIEELHEPKIFIDEGQSPVHYSPREHYEQEDGQPRVYQSPREDYEHDDYLSPQEKVGYDGYPVQHHRHYDNDSFESPML</sequence>
<feature type="compositionally biased region" description="Basic and acidic residues" evidence="12">
    <location>
        <begin position="3535"/>
        <end position="3544"/>
    </location>
</feature>
<dbReference type="GO" id="GO:0004725">
    <property type="term" value="F:protein tyrosine phosphatase activity"/>
    <property type="evidence" value="ECO:0007669"/>
    <property type="project" value="InterPro"/>
</dbReference>
<feature type="coiled-coil region" evidence="11">
    <location>
        <begin position="391"/>
        <end position="429"/>
    </location>
</feature>
<evidence type="ECO:0000256" key="1">
    <source>
        <dbReference type="ARBA" id="ARBA00004123"/>
    </source>
</evidence>
<dbReference type="Gene3D" id="1.10.418.60">
    <property type="entry name" value="Ncd80 complex, Nuf2 subunit"/>
    <property type="match status" value="1"/>
</dbReference>
<feature type="compositionally biased region" description="Polar residues" evidence="12">
    <location>
        <begin position="1665"/>
        <end position="1677"/>
    </location>
</feature>
<evidence type="ECO:0000256" key="2">
    <source>
        <dbReference type="ARBA" id="ARBA00004584"/>
    </source>
</evidence>
<feature type="compositionally biased region" description="Basic and acidic residues" evidence="12">
    <location>
        <begin position="2799"/>
        <end position="2814"/>
    </location>
</feature>
<feature type="domain" description="Tyrosine specific protein phosphatases" evidence="16">
    <location>
        <begin position="1898"/>
        <end position="1977"/>
    </location>
</feature>
<feature type="compositionally biased region" description="Basic and acidic residues" evidence="12">
    <location>
        <begin position="1642"/>
        <end position="1653"/>
    </location>
</feature>
<dbReference type="Gene3D" id="3.90.190.10">
    <property type="entry name" value="Protein tyrosine phosphatase superfamily"/>
    <property type="match status" value="2"/>
</dbReference>
<evidence type="ECO:0000256" key="5">
    <source>
        <dbReference type="ARBA" id="ARBA00022618"/>
    </source>
</evidence>
<feature type="compositionally biased region" description="Basic and acidic residues" evidence="12">
    <location>
        <begin position="2821"/>
        <end position="2835"/>
    </location>
</feature>
<feature type="region of interest" description="Disordered" evidence="12">
    <location>
        <begin position="1035"/>
        <end position="1092"/>
    </location>
</feature>
<evidence type="ECO:0000256" key="13">
    <source>
        <dbReference type="SAM" id="Phobius"/>
    </source>
</evidence>
<feature type="region of interest" description="Disordered" evidence="12">
    <location>
        <begin position="1587"/>
        <end position="1706"/>
    </location>
</feature>
<dbReference type="GO" id="GO:0005634">
    <property type="term" value="C:nucleus"/>
    <property type="evidence" value="ECO:0007669"/>
    <property type="project" value="UniProtKB-SubCell"/>
</dbReference>
<evidence type="ECO:0008006" key="19">
    <source>
        <dbReference type="Google" id="ProtNLM"/>
    </source>
</evidence>
<feature type="region of interest" description="Disordered" evidence="12">
    <location>
        <begin position="2995"/>
        <end position="3021"/>
    </location>
</feature>
<dbReference type="InterPro" id="IPR000387">
    <property type="entry name" value="Tyr_Pase_dom"/>
</dbReference>
<dbReference type="InterPro" id="IPR050348">
    <property type="entry name" value="Protein-Tyr_Phosphatase"/>
</dbReference>
<feature type="transmembrane region" description="Helical" evidence="13">
    <location>
        <begin position="3457"/>
        <end position="3480"/>
    </location>
</feature>
<evidence type="ECO:0000256" key="11">
    <source>
        <dbReference type="SAM" id="Coils"/>
    </source>
</evidence>
<feature type="transmembrane region" description="Helical" evidence="13">
    <location>
        <begin position="1235"/>
        <end position="1264"/>
    </location>
</feature>
<dbReference type="SMART" id="SM00404">
    <property type="entry name" value="PTPc_motif"/>
    <property type="match status" value="2"/>
</dbReference>
<evidence type="ECO:0000259" key="15">
    <source>
        <dbReference type="PROSITE" id="PS50055"/>
    </source>
</evidence>
<feature type="compositionally biased region" description="Polar residues" evidence="12">
    <location>
        <begin position="1431"/>
        <end position="1440"/>
    </location>
</feature>
<organism evidence="17 18">
    <name type="scientific">Pocillopora meandrina</name>
    <dbReference type="NCBI Taxonomy" id="46732"/>
    <lineage>
        <taxon>Eukaryota</taxon>
        <taxon>Metazoa</taxon>
        <taxon>Cnidaria</taxon>
        <taxon>Anthozoa</taxon>
        <taxon>Hexacorallia</taxon>
        <taxon>Scleractinia</taxon>
        <taxon>Astrocoeniina</taxon>
        <taxon>Pocilloporidae</taxon>
        <taxon>Pocillopora</taxon>
    </lineage>
</organism>
<feature type="region of interest" description="Disordered" evidence="12">
    <location>
        <begin position="3516"/>
        <end position="3551"/>
    </location>
</feature>
<feature type="domain" description="Tyrosine-protein phosphatase" evidence="15">
    <location>
        <begin position="2983"/>
        <end position="3239"/>
    </location>
</feature>
<feature type="domain" description="Tyrosine specific protein phosphatases" evidence="16">
    <location>
        <begin position="3154"/>
        <end position="3230"/>
    </location>
</feature>
<keyword evidence="8" id="KW-0539">Nucleus</keyword>
<comment type="subcellular location">
    <subcellularLocation>
        <location evidence="2">Chromosome</location>
        <location evidence="2">Centromere</location>
    </subcellularLocation>
    <subcellularLocation>
        <location evidence="1">Nucleus</location>
    </subcellularLocation>
</comment>
<keyword evidence="5" id="KW-0132">Cell division</keyword>
<feature type="coiled-coil region" evidence="11">
    <location>
        <begin position="303"/>
        <end position="358"/>
    </location>
</feature>
<comment type="caution">
    <text evidence="17">The sequence shown here is derived from an EMBL/GenBank/DDBJ whole genome shotgun (WGS) entry which is preliminary data.</text>
</comment>
<dbReference type="PROSITE" id="PS50055">
    <property type="entry name" value="TYR_PHOSPHATASE_PTP"/>
    <property type="match status" value="2"/>
</dbReference>
<name>A0AAU9X736_9CNID</name>
<evidence type="ECO:0000313" key="17">
    <source>
        <dbReference type="EMBL" id="CAH3138423.1"/>
    </source>
</evidence>
<feature type="region of interest" description="Disordered" evidence="12">
    <location>
        <begin position="1455"/>
        <end position="1524"/>
    </location>
</feature>
<evidence type="ECO:0000256" key="4">
    <source>
        <dbReference type="ARBA" id="ARBA00022454"/>
    </source>
</evidence>
<evidence type="ECO:0000259" key="14">
    <source>
        <dbReference type="PROSITE" id="PS50024"/>
    </source>
</evidence>
<dbReference type="InterPro" id="IPR000082">
    <property type="entry name" value="SEA_dom"/>
</dbReference>
<dbReference type="Pfam" id="PF03800">
    <property type="entry name" value="Nuf2"/>
    <property type="match status" value="1"/>
</dbReference>
<evidence type="ECO:0000313" key="18">
    <source>
        <dbReference type="Proteomes" id="UP001159428"/>
    </source>
</evidence>
<keyword evidence="10" id="KW-0137">Centromere</keyword>
<feature type="compositionally biased region" description="Basic and acidic residues" evidence="12">
    <location>
        <begin position="3517"/>
        <end position="3528"/>
    </location>
</feature>
<feature type="compositionally biased region" description="Basic and acidic residues" evidence="12">
    <location>
        <begin position="1463"/>
        <end position="1476"/>
    </location>
</feature>
<feature type="region of interest" description="Disordered" evidence="12">
    <location>
        <begin position="1542"/>
        <end position="1568"/>
    </location>
</feature>
<feature type="compositionally biased region" description="Low complexity" evidence="12">
    <location>
        <begin position="2902"/>
        <end position="2914"/>
    </location>
</feature>
<feature type="compositionally biased region" description="Basic and acidic residues" evidence="12">
    <location>
        <begin position="1339"/>
        <end position="1359"/>
    </location>
</feature>
<feature type="region of interest" description="Disordered" evidence="12">
    <location>
        <begin position="2752"/>
        <end position="2837"/>
    </location>
</feature>
<proteinExistence type="inferred from homology"/>
<reference evidence="17 18" key="1">
    <citation type="submission" date="2022-05" db="EMBL/GenBank/DDBJ databases">
        <authorList>
            <consortium name="Genoscope - CEA"/>
            <person name="William W."/>
        </authorList>
    </citation>
    <scope>NUCLEOTIDE SEQUENCE [LARGE SCALE GENOMIC DNA]</scope>
</reference>
<feature type="compositionally biased region" description="Basic and acidic residues" evidence="12">
    <location>
        <begin position="1314"/>
        <end position="1330"/>
    </location>
</feature>
<feature type="compositionally biased region" description="Basic and acidic residues" evidence="12">
    <location>
        <begin position="2769"/>
        <end position="2782"/>
    </location>
</feature>
<keyword evidence="13" id="KW-0812">Transmembrane</keyword>